<keyword evidence="2" id="KW-0663">Pyridoxal phosphate</keyword>
<evidence type="ECO:0000256" key="1">
    <source>
        <dbReference type="ARBA" id="ARBA00001933"/>
    </source>
</evidence>
<sequence>MQLTTIEDIDAAAARIGDRVVRTPLLPCLWAAPDRPLWLKPEQLQPIGAFKIRGAANAIGRLPAEVRARGVVAYSSGNHAQAVAYVAKTYGVPATIVVTTNTPRVKVDATRGHGAEVLIVPPADRESAAAEVVAANGGTLIPPFDHPDVIAGQGTIGLEIAADLPDVEVVLVPVSGAGLISGVATAIKAMAPHARVIGVEPELAGDTAEGFRTGLRPDWSTDDRARTIADGLRSTPSELTFAHVRKFVDDMVTVTEDQIKDAIGLLATRSQVVAEPSGAVTTAAYLHANLPKGRTVAVNSGGNIDPALFAEILTTQVWTKPSHSQRSLRGT</sequence>
<dbReference type="Pfam" id="PF00291">
    <property type="entry name" value="PALP"/>
    <property type="match status" value="1"/>
</dbReference>
<dbReference type="Gene3D" id="3.40.50.1100">
    <property type="match status" value="2"/>
</dbReference>
<protein>
    <submittedName>
        <fullName evidence="4">Threonine/serine dehydratase</fullName>
    </submittedName>
</protein>
<dbReference type="SUPFAM" id="SSF53686">
    <property type="entry name" value="Tryptophan synthase beta subunit-like PLP-dependent enzymes"/>
    <property type="match status" value="1"/>
</dbReference>
<comment type="cofactor">
    <cofactor evidence="1">
        <name>pyridoxal 5'-phosphate</name>
        <dbReference type="ChEBI" id="CHEBI:597326"/>
    </cofactor>
</comment>
<dbReference type="CDD" id="cd01562">
    <property type="entry name" value="Thr-dehyd"/>
    <property type="match status" value="1"/>
</dbReference>
<organism evidence="4 5">
    <name type="scientific">Actinophytocola glycyrrhizae</name>
    <dbReference type="NCBI Taxonomy" id="2044873"/>
    <lineage>
        <taxon>Bacteria</taxon>
        <taxon>Bacillati</taxon>
        <taxon>Actinomycetota</taxon>
        <taxon>Actinomycetes</taxon>
        <taxon>Pseudonocardiales</taxon>
        <taxon>Pseudonocardiaceae</taxon>
    </lineage>
</organism>
<dbReference type="EMBL" id="JBHSIS010000006">
    <property type="protein sequence ID" value="MFC4854339.1"/>
    <property type="molecule type" value="Genomic_DNA"/>
</dbReference>
<dbReference type="PANTHER" id="PTHR43050">
    <property type="entry name" value="SERINE / THREONINE RACEMASE FAMILY MEMBER"/>
    <property type="match status" value="1"/>
</dbReference>
<evidence type="ECO:0000313" key="5">
    <source>
        <dbReference type="Proteomes" id="UP001595859"/>
    </source>
</evidence>
<name>A0ABV9S078_9PSEU</name>
<feature type="domain" description="Tryptophan synthase beta chain-like PALP" evidence="3">
    <location>
        <begin position="20"/>
        <end position="301"/>
    </location>
</feature>
<dbReference type="Proteomes" id="UP001595859">
    <property type="component" value="Unassembled WGS sequence"/>
</dbReference>
<gene>
    <name evidence="4" type="ORF">ACFPCV_12565</name>
</gene>
<dbReference type="InterPro" id="IPR001926">
    <property type="entry name" value="TrpB-like_PALP"/>
</dbReference>
<evidence type="ECO:0000256" key="2">
    <source>
        <dbReference type="ARBA" id="ARBA00022898"/>
    </source>
</evidence>
<proteinExistence type="predicted"/>
<keyword evidence="5" id="KW-1185">Reference proteome</keyword>
<evidence type="ECO:0000259" key="3">
    <source>
        <dbReference type="Pfam" id="PF00291"/>
    </source>
</evidence>
<comment type="caution">
    <text evidence="4">The sequence shown here is derived from an EMBL/GenBank/DDBJ whole genome shotgun (WGS) entry which is preliminary data.</text>
</comment>
<evidence type="ECO:0000313" key="4">
    <source>
        <dbReference type="EMBL" id="MFC4854339.1"/>
    </source>
</evidence>
<dbReference type="RefSeq" id="WP_378056285.1">
    <property type="nucleotide sequence ID" value="NZ_JBHSIS010000006.1"/>
</dbReference>
<dbReference type="InterPro" id="IPR036052">
    <property type="entry name" value="TrpB-like_PALP_sf"/>
</dbReference>
<reference evidence="5" key="1">
    <citation type="journal article" date="2019" name="Int. J. Syst. Evol. Microbiol.">
        <title>The Global Catalogue of Microorganisms (GCM) 10K type strain sequencing project: providing services to taxonomists for standard genome sequencing and annotation.</title>
        <authorList>
            <consortium name="The Broad Institute Genomics Platform"/>
            <consortium name="The Broad Institute Genome Sequencing Center for Infectious Disease"/>
            <person name="Wu L."/>
            <person name="Ma J."/>
        </authorList>
    </citation>
    <scope>NUCLEOTIDE SEQUENCE [LARGE SCALE GENOMIC DNA]</scope>
    <source>
        <strain evidence="5">ZS-22-S1</strain>
    </source>
</reference>
<dbReference type="PANTHER" id="PTHR43050:SF1">
    <property type="entry name" value="SERINE RACEMASE"/>
    <property type="match status" value="1"/>
</dbReference>
<accession>A0ABV9S078</accession>